<sequence length="74" mass="8954">MKKVVSSCSAIWNTVPINDYKSFVLSVSMRYKDFAENDIFRRKLDCVLERFCQEEISFWQRNIYITISFRRDES</sequence>
<organism evidence="1 2">
    <name type="scientific">Bacillus thermozeamaize</name>
    <dbReference type="NCBI Taxonomy" id="230954"/>
    <lineage>
        <taxon>Bacteria</taxon>
        <taxon>Bacillati</taxon>
        <taxon>Bacillota</taxon>
        <taxon>Bacilli</taxon>
        <taxon>Bacillales</taxon>
        <taxon>Bacillaceae</taxon>
        <taxon>Bacillus</taxon>
    </lineage>
</organism>
<dbReference type="Proteomes" id="UP000196475">
    <property type="component" value="Unassembled WGS sequence"/>
</dbReference>
<name>A0A1Y3PU19_9BACI</name>
<gene>
    <name evidence="1" type="ORF">BAA01_14600</name>
</gene>
<reference evidence="2" key="1">
    <citation type="submission" date="2016-06" db="EMBL/GenBank/DDBJ databases">
        <authorList>
            <person name="Nascimento L."/>
            <person name="Pereira R.V."/>
            <person name="Martins L.F."/>
            <person name="Quaggio R.B."/>
            <person name="Silva A.M."/>
            <person name="Setubal J.C."/>
        </authorList>
    </citation>
    <scope>NUCLEOTIDE SEQUENCE [LARGE SCALE GENOMIC DNA]</scope>
</reference>
<dbReference type="AlphaFoldDB" id="A0A1Y3PU19"/>
<proteinExistence type="predicted"/>
<comment type="caution">
    <text evidence="1">The sequence shown here is derived from an EMBL/GenBank/DDBJ whole genome shotgun (WGS) entry which is preliminary data.</text>
</comment>
<protein>
    <submittedName>
        <fullName evidence="1">Uncharacterized protein</fullName>
    </submittedName>
</protein>
<evidence type="ECO:0000313" key="1">
    <source>
        <dbReference type="EMBL" id="OUM87829.1"/>
    </source>
</evidence>
<accession>A0A1Y3PU19</accession>
<dbReference type="EMBL" id="LZRT01000069">
    <property type="protein sequence ID" value="OUM87829.1"/>
    <property type="molecule type" value="Genomic_DNA"/>
</dbReference>
<evidence type="ECO:0000313" key="2">
    <source>
        <dbReference type="Proteomes" id="UP000196475"/>
    </source>
</evidence>